<dbReference type="EMBL" id="CP097463">
    <property type="protein sequence ID" value="WAX55394.1"/>
    <property type="molecule type" value="Genomic_DNA"/>
</dbReference>
<dbReference type="Proteomes" id="UP001164693">
    <property type="component" value="Chromosome"/>
</dbReference>
<feature type="transmembrane region" description="Helical" evidence="9">
    <location>
        <begin position="394"/>
        <end position="414"/>
    </location>
</feature>
<evidence type="ECO:0000313" key="10">
    <source>
        <dbReference type="EMBL" id="WAX55394.1"/>
    </source>
</evidence>
<dbReference type="Pfam" id="PF09594">
    <property type="entry name" value="GT87"/>
    <property type="match status" value="1"/>
</dbReference>
<comment type="similarity">
    <text evidence="7">Belongs to the glycosyltransferase 87 family.</text>
</comment>
<comment type="subcellular location">
    <subcellularLocation>
        <location evidence="1">Cell membrane</location>
        <topology evidence="1">Multi-pass membrane protein</topology>
    </subcellularLocation>
</comment>
<protein>
    <submittedName>
        <fullName evidence="10">Glycosyltransferase 87 family protein</fullName>
    </submittedName>
</protein>
<dbReference type="InterPro" id="IPR018584">
    <property type="entry name" value="GT87"/>
</dbReference>
<evidence type="ECO:0000256" key="8">
    <source>
        <dbReference type="SAM" id="MobiDB-lite"/>
    </source>
</evidence>
<sequence length="498" mass="53675">MSSPAAPPDASGPPPPSLSPSPAPPPLPSRTDPTASRASGMLGGIWGRYAAVSPLSWWTPTRVVLAFACLSLLLGYAQKSPCATGYWTGYKQYTHACYSDIVPLWSDERLDVGAVPYRDTAVEYPVLTGGFMWLTAELTRLAHGLSTSSSELVLFGAISAILLALCALVVTAATAATNRRRPYDAALFALSPLLIFHAYTNWDLLAMAFTSGALWAWARGRPVLAGTLVGLGTAAKLYPGLLLIAIAILAYRTRRWSGFGWATAAAAAAWAAVNVPVALAYHQGWWEFYRFSIDRATERSTVWAIVKTLVDSGAGAADAVYWVPPGAAVALLLIGALCGVAYVGLRAPVKPRLAQLAFLVVLAFLLTTKVWSPQYSLWLVPLLALARPRWRLALIWQFVEIAVWFLTLLLLLGLDPAQSAHGVGYGWLMLVLLARDALLLALAGLMIREMWRPELDVVRSDGADDPGGGEFDGAEDHLARSTASLAFSRHVTQTEHRR</sequence>
<keyword evidence="5 9" id="KW-1133">Transmembrane helix</keyword>
<feature type="transmembrane region" description="Helical" evidence="9">
    <location>
        <begin position="185"/>
        <end position="202"/>
    </location>
</feature>
<evidence type="ECO:0000256" key="5">
    <source>
        <dbReference type="ARBA" id="ARBA00022989"/>
    </source>
</evidence>
<feature type="transmembrane region" description="Helical" evidence="9">
    <location>
        <begin position="222"/>
        <end position="251"/>
    </location>
</feature>
<evidence type="ECO:0000256" key="6">
    <source>
        <dbReference type="ARBA" id="ARBA00023136"/>
    </source>
</evidence>
<keyword evidence="6 9" id="KW-0472">Membrane</keyword>
<feature type="transmembrane region" description="Helical" evidence="9">
    <location>
        <begin position="152"/>
        <end position="173"/>
    </location>
</feature>
<evidence type="ECO:0000256" key="2">
    <source>
        <dbReference type="ARBA" id="ARBA00022475"/>
    </source>
</evidence>
<keyword evidence="2" id="KW-1003">Cell membrane</keyword>
<name>A0ABY7JW35_9ACTN</name>
<evidence type="ECO:0000256" key="3">
    <source>
        <dbReference type="ARBA" id="ARBA00022679"/>
    </source>
</evidence>
<feature type="transmembrane region" description="Helical" evidence="9">
    <location>
        <begin position="319"/>
        <end position="344"/>
    </location>
</feature>
<proteinExistence type="inferred from homology"/>
<dbReference type="PIRSF" id="PIRSF010361">
    <property type="entry name" value="UCP010361"/>
    <property type="match status" value="1"/>
</dbReference>
<dbReference type="InterPro" id="IPR016570">
    <property type="entry name" value="UCP010361"/>
</dbReference>
<feature type="transmembrane region" description="Helical" evidence="9">
    <location>
        <begin position="258"/>
        <end position="281"/>
    </location>
</feature>
<feature type="compositionally biased region" description="Pro residues" evidence="8">
    <location>
        <begin position="1"/>
        <end position="28"/>
    </location>
</feature>
<evidence type="ECO:0000256" key="9">
    <source>
        <dbReference type="SAM" id="Phobius"/>
    </source>
</evidence>
<feature type="transmembrane region" description="Helical" evidence="9">
    <location>
        <begin position="426"/>
        <end position="447"/>
    </location>
</feature>
<keyword evidence="4 9" id="KW-0812">Transmembrane</keyword>
<keyword evidence="11" id="KW-1185">Reference proteome</keyword>
<evidence type="ECO:0000256" key="1">
    <source>
        <dbReference type="ARBA" id="ARBA00004651"/>
    </source>
</evidence>
<evidence type="ECO:0000313" key="11">
    <source>
        <dbReference type="Proteomes" id="UP001164693"/>
    </source>
</evidence>
<organism evidence="10 11">
    <name type="scientific">Jatrophihabitans cynanchi</name>
    <dbReference type="NCBI Taxonomy" id="2944128"/>
    <lineage>
        <taxon>Bacteria</taxon>
        <taxon>Bacillati</taxon>
        <taxon>Actinomycetota</taxon>
        <taxon>Actinomycetes</taxon>
        <taxon>Jatrophihabitantales</taxon>
        <taxon>Jatrophihabitantaceae</taxon>
        <taxon>Jatrophihabitans</taxon>
    </lineage>
</organism>
<accession>A0ABY7JW35</accession>
<reference evidence="10" key="1">
    <citation type="submission" date="2022-05" db="EMBL/GenBank/DDBJ databases">
        <title>Jatrophihabitans sp. SB3-54 whole genome sequence.</title>
        <authorList>
            <person name="Suh M.K."/>
            <person name="Eom M.K."/>
            <person name="Kim J.S."/>
            <person name="Kim H.S."/>
            <person name="Do H.E."/>
            <person name="Shin Y.K."/>
            <person name="Lee J.-S."/>
        </authorList>
    </citation>
    <scope>NUCLEOTIDE SEQUENCE</scope>
    <source>
        <strain evidence="10">SB3-54</strain>
    </source>
</reference>
<evidence type="ECO:0000256" key="4">
    <source>
        <dbReference type="ARBA" id="ARBA00022692"/>
    </source>
</evidence>
<keyword evidence="3" id="KW-0808">Transferase</keyword>
<evidence type="ECO:0000256" key="7">
    <source>
        <dbReference type="ARBA" id="ARBA00024033"/>
    </source>
</evidence>
<gene>
    <name evidence="10" type="ORF">M6B22_12645</name>
</gene>
<feature type="region of interest" description="Disordered" evidence="8">
    <location>
        <begin position="1"/>
        <end position="35"/>
    </location>
</feature>
<dbReference type="RefSeq" id="WP_269441903.1">
    <property type="nucleotide sequence ID" value="NZ_CP097463.1"/>
</dbReference>
<feature type="transmembrane region" description="Helical" evidence="9">
    <location>
        <begin position="356"/>
        <end position="374"/>
    </location>
</feature>